<sequence>MTPLLATKLYMPRLRPNMVSRSRLIERLSAGLHRKLTLISAPAGFGKTTLVSEWVQGIERPAAWLSLDEGENDSTRFLTYLVAALQTIAPKLGKGVWGALQSPQPPPPDSILTTLLNELTTLPDQIVLVLDDYHLIEAQAVDQALTFLVEHLPPQMHLVIVTREDPRLPLARLRARDHVTELRAADLRFTASESAAFLNQMMGLTLSAGDIAALERRTEGWIAGLQLAALSLQGQEDTTRLIASFTGSHHFVLDYLMAEVLGQQSERIQTFLLHTSILDRMSGPLCDAVVLDSTTPGQATLQDLERANLFLIPLDNERRWYRYHHLFAEMLRLRLPQSISSSPAIAQSQIHELHLRASSWYEDQGLTMEAFHHAAAANDVERAERLIEEKEIPRHFPGAVTTVLSWLGSLPKTILDARPSLWVRYATLLLVSAEMSSVEEKLQAAESALQGANLDDRTRDLIGQIAAVRATLALTPYQPETVLAQSRRALEYLDPENLFSRATAHWTLGAAYQLQGDRAAARGPIPKSSRTARPPRIFSPPSWRRCAWASSRKQTTSSIFRSRPTSAFCN</sequence>
<protein>
    <recommendedName>
        <fullName evidence="6">LuxR family transcriptional regulator</fullName>
    </recommendedName>
</protein>
<evidence type="ECO:0000259" key="2">
    <source>
        <dbReference type="Pfam" id="PF17874"/>
    </source>
</evidence>
<feature type="domain" description="Orc1-like AAA ATPase" evidence="1">
    <location>
        <begin position="23"/>
        <end position="161"/>
    </location>
</feature>
<dbReference type="InterPro" id="IPR041617">
    <property type="entry name" value="TPR_MalT"/>
</dbReference>
<dbReference type="SUPFAM" id="SSF52540">
    <property type="entry name" value="P-loop containing nucleoside triphosphate hydrolases"/>
    <property type="match status" value="1"/>
</dbReference>
<dbReference type="Proteomes" id="UP000597444">
    <property type="component" value="Unassembled WGS sequence"/>
</dbReference>
<organism evidence="4 5">
    <name type="scientific">Reticulibacter mediterranei</name>
    <dbReference type="NCBI Taxonomy" id="2778369"/>
    <lineage>
        <taxon>Bacteria</taxon>
        <taxon>Bacillati</taxon>
        <taxon>Chloroflexota</taxon>
        <taxon>Ktedonobacteria</taxon>
        <taxon>Ktedonobacterales</taxon>
        <taxon>Reticulibacteraceae</taxon>
        <taxon>Reticulibacter</taxon>
    </lineage>
</organism>
<keyword evidence="5" id="KW-1185">Reference proteome</keyword>
<evidence type="ECO:0000313" key="4">
    <source>
        <dbReference type="EMBL" id="GHO91118.1"/>
    </source>
</evidence>
<gene>
    <name evidence="4" type="ORF">KSF_011660</name>
</gene>
<dbReference type="Pfam" id="PF25873">
    <property type="entry name" value="WHD_MalT"/>
    <property type="match status" value="1"/>
</dbReference>
<evidence type="ECO:0000259" key="3">
    <source>
        <dbReference type="Pfam" id="PF25873"/>
    </source>
</evidence>
<feature type="domain" description="MalT-like TPR region" evidence="2">
    <location>
        <begin position="463"/>
        <end position="523"/>
    </location>
</feature>
<dbReference type="SUPFAM" id="SSF48452">
    <property type="entry name" value="TPR-like"/>
    <property type="match status" value="1"/>
</dbReference>
<dbReference type="EMBL" id="BNJK01000001">
    <property type="protein sequence ID" value="GHO91118.1"/>
    <property type="molecule type" value="Genomic_DNA"/>
</dbReference>
<accession>A0A8J3N044</accession>
<dbReference type="Pfam" id="PF13191">
    <property type="entry name" value="AAA_16"/>
    <property type="match status" value="1"/>
</dbReference>
<dbReference type="Pfam" id="PF17874">
    <property type="entry name" value="TPR_MalT"/>
    <property type="match status" value="1"/>
</dbReference>
<evidence type="ECO:0000313" key="5">
    <source>
        <dbReference type="Proteomes" id="UP000597444"/>
    </source>
</evidence>
<proteinExistence type="predicted"/>
<dbReference type="Gene3D" id="3.40.50.300">
    <property type="entry name" value="P-loop containing nucleotide triphosphate hydrolases"/>
    <property type="match status" value="1"/>
</dbReference>
<dbReference type="InterPro" id="IPR059106">
    <property type="entry name" value="WHD_MalT"/>
</dbReference>
<dbReference type="InterPro" id="IPR041664">
    <property type="entry name" value="AAA_16"/>
</dbReference>
<dbReference type="InterPro" id="IPR027417">
    <property type="entry name" value="P-loop_NTPase"/>
</dbReference>
<dbReference type="Gene3D" id="1.25.40.10">
    <property type="entry name" value="Tetratricopeptide repeat domain"/>
    <property type="match status" value="1"/>
</dbReference>
<dbReference type="AlphaFoldDB" id="A0A8J3N044"/>
<dbReference type="InterPro" id="IPR011990">
    <property type="entry name" value="TPR-like_helical_dom_sf"/>
</dbReference>
<name>A0A8J3N044_9CHLR</name>
<comment type="caution">
    <text evidence="4">The sequence shown here is derived from an EMBL/GenBank/DDBJ whole genome shotgun (WGS) entry which is preliminary data.</text>
</comment>
<reference evidence="4" key="1">
    <citation type="submission" date="2020-10" db="EMBL/GenBank/DDBJ databases">
        <title>Taxonomic study of unclassified bacteria belonging to the class Ktedonobacteria.</title>
        <authorList>
            <person name="Yabe S."/>
            <person name="Wang C.M."/>
            <person name="Zheng Y."/>
            <person name="Sakai Y."/>
            <person name="Cavaletti L."/>
            <person name="Monciardini P."/>
            <person name="Donadio S."/>
        </authorList>
    </citation>
    <scope>NUCLEOTIDE SEQUENCE</scope>
    <source>
        <strain evidence="4">ID150040</strain>
    </source>
</reference>
<feature type="domain" description="MalT-like winged helix" evidence="3">
    <location>
        <begin position="258"/>
        <end position="337"/>
    </location>
</feature>
<evidence type="ECO:0000259" key="1">
    <source>
        <dbReference type="Pfam" id="PF13191"/>
    </source>
</evidence>
<evidence type="ECO:0008006" key="6">
    <source>
        <dbReference type="Google" id="ProtNLM"/>
    </source>
</evidence>